<name>A0A1T5FWS2_9SPHI</name>
<organism evidence="3 4">
    <name type="scientific">Sphingobacterium nematocida</name>
    <dbReference type="NCBI Taxonomy" id="1513896"/>
    <lineage>
        <taxon>Bacteria</taxon>
        <taxon>Pseudomonadati</taxon>
        <taxon>Bacteroidota</taxon>
        <taxon>Sphingobacteriia</taxon>
        <taxon>Sphingobacteriales</taxon>
        <taxon>Sphingobacteriaceae</taxon>
        <taxon>Sphingobacterium</taxon>
    </lineage>
</organism>
<feature type="domain" description="PASTA" evidence="2">
    <location>
        <begin position="43"/>
        <end position="107"/>
    </location>
</feature>
<keyword evidence="1" id="KW-0812">Transmembrane</keyword>
<evidence type="ECO:0000256" key="1">
    <source>
        <dbReference type="SAM" id="Phobius"/>
    </source>
</evidence>
<accession>A0A1T5FWS2</accession>
<keyword evidence="1" id="KW-1133">Transmembrane helix</keyword>
<dbReference type="RefSeq" id="WP_079645206.1">
    <property type="nucleotide sequence ID" value="NZ_FUZF01000019.1"/>
</dbReference>
<proteinExistence type="predicted"/>
<dbReference type="STRING" id="1513896.SAMN05660841_03591"/>
<feature type="transmembrane region" description="Helical" evidence="1">
    <location>
        <begin position="16"/>
        <end position="35"/>
    </location>
</feature>
<reference evidence="4" key="1">
    <citation type="submission" date="2017-02" db="EMBL/GenBank/DDBJ databases">
        <authorList>
            <person name="Varghese N."/>
            <person name="Submissions S."/>
        </authorList>
    </citation>
    <scope>NUCLEOTIDE SEQUENCE [LARGE SCALE GENOMIC DNA]</scope>
    <source>
        <strain evidence="4">DSM 24091</strain>
    </source>
</reference>
<dbReference type="Gene3D" id="3.30.10.20">
    <property type="match status" value="3"/>
</dbReference>
<dbReference type="CDD" id="cd06577">
    <property type="entry name" value="PASTA_pknB"/>
    <property type="match status" value="3"/>
</dbReference>
<dbReference type="SMART" id="SM00740">
    <property type="entry name" value="PASTA"/>
    <property type="match status" value="3"/>
</dbReference>
<dbReference type="AlphaFoldDB" id="A0A1T5FWS2"/>
<evidence type="ECO:0000259" key="2">
    <source>
        <dbReference type="PROSITE" id="PS51178"/>
    </source>
</evidence>
<protein>
    <submittedName>
        <fullName evidence="3">PASTA domain, binds beta-lactams</fullName>
    </submittedName>
</protein>
<evidence type="ECO:0000313" key="4">
    <source>
        <dbReference type="Proteomes" id="UP000190150"/>
    </source>
</evidence>
<evidence type="ECO:0000313" key="3">
    <source>
        <dbReference type="EMBL" id="SKC00618.1"/>
    </source>
</evidence>
<keyword evidence="4" id="KW-1185">Reference proteome</keyword>
<dbReference type="Proteomes" id="UP000190150">
    <property type="component" value="Unassembled WGS sequence"/>
</dbReference>
<sequence length="250" mass="27324">MSKLLLYLRTDVFRKNLIYALITLFVLFLFVYFGLKFYTKHGDAQEVPVLKGLTISEAKQILDKAGLEYKIDSVYQMDAKPGLVIEQDPEASALVKGGRTIYLTIITQVAPEIALPDIIERNYIEASAILKNHNLKIGDTIYVNDIARDVVLDIQFGGQKVKAGRMISKGSSITLVLGNGKGANEVEVPRLINLTLSEAKFALQGLGLHIGVISGNITDSTSARVIAQTPDSTSRFISIGTPINLTLSNE</sequence>
<gene>
    <name evidence="3" type="ORF">SAMN05660841_03591</name>
</gene>
<feature type="domain" description="PASTA" evidence="2">
    <location>
        <begin position="182"/>
        <end position="249"/>
    </location>
</feature>
<dbReference type="EMBL" id="FUZF01000019">
    <property type="protein sequence ID" value="SKC00618.1"/>
    <property type="molecule type" value="Genomic_DNA"/>
</dbReference>
<dbReference type="PROSITE" id="PS51178">
    <property type="entry name" value="PASTA"/>
    <property type="match status" value="2"/>
</dbReference>
<dbReference type="OrthoDB" id="9803895at2"/>
<dbReference type="InterPro" id="IPR005543">
    <property type="entry name" value="PASTA_dom"/>
</dbReference>
<dbReference type="Pfam" id="PF03793">
    <property type="entry name" value="PASTA"/>
    <property type="match status" value="2"/>
</dbReference>
<keyword evidence="1" id="KW-0472">Membrane</keyword>